<evidence type="ECO:0000256" key="2">
    <source>
        <dbReference type="SAM" id="Phobius"/>
    </source>
</evidence>
<evidence type="ECO:0000313" key="3">
    <source>
        <dbReference type="EMBL" id="EDW63713.2"/>
    </source>
</evidence>
<dbReference type="InParanoid" id="B4LSA5"/>
<feature type="transmembrane region" description="Helical" evidence="2">
    <location>
        <begin position="24"/>
        <end position="43"/>
    </location>
</feature>
<keyword evidence="2" id="KW-0472">Membrane</keyword>
<accession>B4LSA5</accession>
<sequence length="179" mass="20741">MENSFSIHSELVTQILSSIRPKNLLYFGIGYFFLILVQFKIVYKIMDYFENAQIGGYRINMPFPQLFYPEMNGTNKSYDQAGAPHLSGQQFQSDYYDSGCKPDLGHSPYGCNEDYPPRHSVTNSSFAYRSMDRHNRRAREMLARNGLYTPNDRGHKQPEYPQFADDSIGQSVTVNSYWQ</sequence>
<evidence type="ECO:0000256" key="1">
    <source>
        <dbReference type="SAM" id="MobiDB-lite"/>
    </source>
</evidence>
<dbReference type="HOGENOM" id="CLU_2186702_0_0_1"/>
<dbReference type="EMBL" id="CH940649">
    <property type="protein sequence ID" value="EDW63713.2"/>
    <property type="molecule type" value="Genomic_DNA"/>
</dbReference>
<protein>
    <submittedName>
        <fullName evidence="3">Uncharacterized protein, isoform A</fullName>
    </submittedName>
</protein>
<reference evidence="3 4" key="1">
    <citation type="journal article" date="2007" name="Nature">
        <title>Evolution of genes and genomes on the Drosophila phylogeny.</title>
        <authorList>
            <consortium name="Drosophila 12 Genomes Consortium"/>
            <person name="Clark A.G."/>
            <person name="Eisen M.B."/>
            <person name="Smith D.R."/>
            <person name="Bergman C.M."/>
            <person name="Oliver B."/>
            <person name="Markow T.A."/>
            <person name="Kaufman T.C."/>
            <person name="Kellis M."/>
            <person name="Gelbart W."/>
            <person name="Iyer V.N."/>
            <person name="Pollard D.A."/>
            <person name="Sackton T.B."/>
            <person name="Larracuente A.M."/>
            <person name="Singh N.D."/>
            <person name="Abad J.P."/>
            <person name="Abt D.N."/>
            <person name="Adryan B."/>
            <person name="Aguade M."/>
            <person name="Akashi H."/>
            <person name="Anderson W.W."/>
            <person name="Aquadro C.F."/>
            <person name="Ardell D.H."/>
            <person name="Arguello R."/>
            <person name="Artieri C.G."/>
            <person name="Barbash D.A."/>
            <person name="Barker D."/>
            <person name="Barsanti P."/>
            <person name="Batterham P."/>
            <person name="Batzoglou S."/>
            <person name="Begun D."/>
            <person name="Bhutkar A."/>
            <person name="Blanco E."/>
            <person name="Bosak S.A."/>
            <person name="Bradley R.K."/>
            <person name="Brand A.D."/>
            <person name="Brent M.R."/>
            <person name="Brooks A.N."/>
            <person name="Brown R.H."/>
            <person name="Butlin R.K."/>
            <person name="Caggese C."/>
            <person name="Calvi B.R."/>
            <person name="Bernardo de Carvalho A."/>
            <person name="Caspi A."/>
            <person name="Castrezana S."/>
            <person name="Celniker S.E."/>
            <person name="Chang J.L."/>
            <person name="Chapple C."/>
            <person name="Chatterji S."/>
            <person name="Chinwalla A."/>
            <person name="Civetta A."/>
            <person name="Clifton S.W."/>
            <person name="Comeron J.M."/>
            <person name="Costello J.C."/>
            <person name="Coyne J.A."/>
            <person name="Daub J."/>
            <person name="David R.G."/>
            <person name="Delcher A.L."/>
            <person name="Delehaunty K."/>
            <person name="Do C.B."/>
            <person name="Ebling H."/>
            <person name="Edwards K."/>
            <person name="Eickbush T."/>
            <person name="Evans J.D."/>
            <person name="Filipski A."/>
            <person name="Findeiss S."/>
            <person name="Freyhult E."/>
            <person name="Fulton L."/>
            <person name="Fulton R."/>
            <person name="Garcia A.C."/>
            <person name="Gardiner A."/>
            <person name="Garfield D.A."/>
            <person name="Garvin B.E."/>
            <person name="Gibson G."/>
            <person name="Gilbert D."/>
            <person name="Gnerre S."/>
            <person name="Godfrey J."/>
            <person name="Good R."/>
            <person name="Gotea V."/>
            <person name="Gravely B."/>
            <person name="Greenberg A.J."/>
            <person name="Griffiths-Jones S."/>
            <person name="Gross S."/>
            <person name="Guigo R."/>
            <person name="Gustafson E.A."/>
            <person name="Haerty W."/>
            <person name="Hahn M.W."/>
            <person name="Halligan D.L."/>
            <person name="Halpern A.L."/>
            <person name="Halter G.M."/>
            <person name="Han M.V."/>
            <person name="Heger A."/>
            <person name="Hillier L."/>
            <person name="Hinrichs A.S."/>
            <person name="Holmes I."/>
            <person name="Hoskins R.A."/>
            <person name="Hubisz M.J."/>
            <person name="Hultmark D."/>
            <person name="Huntley M.A."/>
            <person name="Jaffe D.B."/>
            <person name="Jagadeeshan S."/>
            <person name="Jeck W.R."/>
            <person name="Johnson J."/>
            <person name="Jones C.D."/>
            <person name="Jordan W.C."/>
            <person name="Karpen G.H."/>
            <person name="Kataoka E."/>
            <person name="Keightley P.D."/>
            <person name="Kheradpour P."/>
            <person name="Kirkness E.F."/>
            <person name="Koerich L.B."/>
            <person name="Kristiansen K."/>
            <person name="Kudrna D."/>
            <person name="Kulathinal R.J."/>
            <person name="Kumar S."/>
            <person name="Kwok R."/>
            <person name="Lander E."/>
            <person name="Langley C.H."/>
            <person name="Lapoint R."/>
            <person name="Lazzaro B.P."/>
            <person name="Lee S.J."/>
            <person name="Levesque L."/>
            <person name="Li R."/>
            <person name="Lin C.F."/>
            <person name="Lin M.F."/>
            <person name="Lindblad-Toh K."/>
            <person name="Llopart A."/>
            <person name="Long M."/>
            <person name="Low L."/>
            <person name="Lozovsky E."/>
            <person name="Lu J."/>
            <person name="Luo M."/>
            <person name="Machado C.A."/>
            <person name="Makalowski W."/>
            <person name="Marzo M."/>
            <person name="Matsuda M."/>
            <person name="Matzkin L."/>
            <person name="McAllister B."/>
            <person name="McBride C.S."/>
            <person name="McKernan B."/>
            <person name="McKernan K."/>
            <person name="Mendez-Lago M."/>
            <person name="Minx P."/>
            <person name="Mollenhauer M.U."/>
            <person name="Montooth K."/>
            <person name="Mount S.M."/>
            <person name="Mu X."/>
            <person name="Myers E."/>
            <person name="Negre B."/>
            <person name="Newfeld S."/>
            <person name="Nielsen R."/>
            <person name="Noor M.A."/>
            <person name="O'Grady P."/>
            <person name="Pachter L."/>
            <person name="Papaceit M."/>
            <person name="Parisi M.J."/>
            <person name="Parisi M."/>
            <person name="Parts L."/>
            <person name="Pedersen J.S."/>
            <person name="Pesole G."/>
            <person name="Phillippy A.M."/>
            <person name="Ponting C.P."/>
            <person name="Pop M."/>
            <person name="Porcelli D."/>
            <person name="Powell J.R."/>
            <person name="Prohaska S."/>
            <person name="Pruitt K."/>
            <person name="Puig M."/>
            <person name="Quesneville H."/>
            <person name="Ram K.R."/>
            <person name="Rand D."/>
            <person name="Rasmussen M.D."/>
            <person name="Reed L.K."/>
            <person name="Reenan R."/>
            <person name="Reily A."/>
            <person name="Remington K.A."/>
            <person name="Rieger T.T."/>
            <person name="Ritchie M.G."/>
            <person name="Robin C."/>
            <person name="Rogers Y.H."/>
            <person name="Rohde C."/>
            <person name="Rozas J."/>
            <person name="Rubenfield M.J."/>
            <person name="Ruiz A."/>
            <person name="Russo S."/>
            <person name="Salzberg S.L."/>
            <person name="Sanchez-Gracia A."/>
            <person name="Saranga D.J."/>
            <person name="Sato H."/>
            <person name="Schaeffer S.W."/>
            <person name="Schatz M.C."/>
            <person name="Schlenke T."/>
            <person name="Schwartz R."/>
            <person name="Segarra C."/>
            <person name="Singh R.S."/>
            <person name="Sirot L."/>
            <person name="Sirota M."/>
            <person name="Sisneros N.B."/>
            <person name="Smith C.D."/>
            <person name="Smith T.F."/>
            <person name="Spieth J."/>
            <person name="Stage D.E."/>
            <person name="Stark A."/>
            <person name="Stephan W."/>
            <person name="Strausberg R.L."/>
            <person name="Strempel S."/>
            <person name="Sturgill D."/>
            <person name="Sutton G."/>
            <person name="Sutton G.G."/>
            <person name="Tao W."/>
            <person name="Teichmann S."/>
            <person name="Tobari Y.N."/>
            <person name="Tomimura Y."/>
            <person name="Tsolas J.M."/>
            <person name="Valente V.L."/>
            <person name="Venter E."/>
            <person name="Venter J.C."/>
            <person name="Vicario S."/>
            <person name="Vieira F.G."/>
            <person name="Vilella A.J."/>
            <person name="Villasante A."/>
            <person name="Walenz B."/>
            <person name="Wang J."/>
            <person name="Wasserman M."/>
            <person name="Watts T."/>
            <person name="Wilson D."/>
            <person name="Wilson R.K."/>
            <person name="Wing R.A."/>
            <person name="Wolfner M.F."/>
            <person name="Wong A."/>
            <person name="Wong G.K."/>
            <person name="Wu C.I."/>
            <person name="Wu G."/>
            <person name="Yamamoto D."/>
            <person name="Yang H.P."/>
            <person name="Yang S.P."/>
            <person name="Yorke J.A."/>
            <person name="Yoshida K."/>
            <person name="Zdobnov E."/>
            <person name="Zhang P."/>
            <person name="Zhang Y."/>
            <person name="Zimin A.V."/>
            <person name="Baldwin J."/>
            <person name="Abdouelleil A."/>
            <person name="Abdulkadir J."/>
            <person name="Abebe A."/>
            <person name="Abera B."/>
            <person name="Abreu J."/>
            <person name="Acer S.C."/>
            <person name="Aftuck L."/>
            <person name="Alexander A."/>
            <person name="An P."/>
            <person name="Anderson E."/>
            <person name="Anderson S."/>
            <person name="Arachi H."/>
            <person name="Azer M."/>
            <person name="Bachantsang P."/>
            <person name="Barry A."/>
            <person name="Bayul T."/>
            <person name="Berlin A."/>
            <person name="Bessette D."/>
            <person name="Bloom T."/>
            <person name="Blye J."/>
            <person name="Boguslavskiy L."/>
            <person name="Bonnet C."/>
            <person name="Boukhgalter B."/>
            <person name="Bourzgui I."/>
            <person name="Brown A."/>
            <person name="Cahill P."/>
            <person name="Channer S."/>
            <person name="Cheshatsang Y."/>
            <person name="Chuda L."/>
            <person name="Citroen M."/>
            <person name="Collymore A."/>
            <person name="Cooke P."/>
            <person name="Costello M."/>
            <person name="D'Aco K."/>
            <person name="Daza R."/>
            <person name="De Haan G."/>
            <person name="DeGray S."/>
            <person name="DeMaso C."/>
            <person name="Dhargay N."/>
            <person name="Dooley K."/>
            <person name="Dooley E."/>
            <person name="Doricent M."/>
            <person name="Dorje P."/>
            <person name="Dorjee K."/>
            <person name="Dupes A."/>
            <person name="Elong R."/>
            <person name="Falk J."/>
            <person name="Farina A."/>
            <person name="Faro S."/>
            <person name="Ferguson D."/>
            <person name="Fisher S."/>
            <person name="Foley C.D."/>
            <person name="Franke A."/>
            <person name="Friedrich D."/>
            <person name="Gadbois L."/>
            <person name="Gearin G."/>
            <person name="Gearin C.R."/>
            <person name="Giannoukos G."/>
            <person name="Goode T."/>
            <person name="Graham J."/>
            <person name="Grandbois E."/>
            <person name="Grewal S."/>
            <person name="Gyaltsen K."/>
            <person name="Hafez N."/>
            <person name="Hagos B."/>
            <person name="Hall J."/>
            <person name="Henson C."/>
            <person name="Hollinger A."/>
            <person name="Honan T."/>
            <person name="Huard M.D."/>
            <person name="Hughes L."/>
            <person name="Hurhula B."/>
            <person name="Husby M.E."/>
            <person name="Kamat A."/>
            <person name="Kanga B."/>
            <person name="Kashin S."/>
            <person name="Khazanovich D."/>
            <person name="Kisner P."/>
            <person name="Lance K."/>
            <person name="Lara M."/>
            <person name="Lee W."/>
            <person name="Lennon N."/>
            <person name="Letendre F."/>
            <person name="LeVine R."/>
            <person name="Lipovsky A."/>
            <person name="Liu X."/>
            <person name="Liu J."/>
            <person name="Liu S."/>
            <person name="Lokyitsang T."/>
            <person name="Lokyitsang Y."/>
            <person name="Lubonja R."/>
            <person name="Lui A."/>
            <person name="MacDonald P."/>
            <person name="Magnisalis V."/>
            <person name="Maru K."/>
            <person name="Matthews C."/>
            <person name="McCusker W."/>
            <person name="McDonough S."/>
            <person name="Mehta T."/>
            <person name="Meldrim J."/>
            <person name="Meneus L."/>
            <person name="Mihai O."/>
            <person name="Mihalev A."/>
            <person name="Mihova T."/>
            <person name="Mittelman R."/>
            <person name="Mlenga V."/>
            <person name="Montmayeur A."/>
            <person name="Mulrain L."/>
            <person name="Navidi A."/>
            <person name="Naylor J."/>
            <person name="Negash T."/>
            <person name="Nguyen T."/>
            <person name="Nguyen N."/>
            <person name="Nicol R."/>
            <person name="Norbu C."/>
            <person name="Norbu N."/>
            <person name="Novod N."/>
            <person name="O'Neill B."/>
            <person name="Osman S."/>
            <person name="Markiewicz E."/>
            <person name="Oyono O.L."/>
            <person name="Patti C."/>
            <person name="Phunkhang P."/>
            <person name="Pierre F."/>
            <person name="Priest M."/>
            <person name="Raghuraman S."/>
            <person name="Rege F."/>
            <person name="Reyes R."/>
            <person name="Rise C."/>
            <person name="Rogov P."/>
            <person name="Ross K."/>
            <person name="Ryan E."/>
            <person name="Settipalli S."/>
            <person name="Shea T."/>
            <person name="Sherpa N."/>
            <person name="Shi L."/>
            <person name="Shih D."/>
            <person name="Sparrow T."/>
            <person name="Spaulding J."/>
            <person name="Stalker J."/>
            <person name="Stange-Thomann N."/>
            <person name="Stavropoulos S."/>
            <person name="Stone C."/>
            <person name="Strader C."/>
            <person name="Tesfaye S."/>
            <person name="Thomson T."/>
            <person name="Thoulutsang Y."/>
            <person name="Thoulutsang D."/>
            <person name="Topham K."/>
            <person name="Topping I."/>
            <person name="Tsamla T."/>
            <person name="Vassiliev H."/>
            <person name="Vo A."/>
            <person name="Wangchuk T."/>
            <person name="Wangdi T."/>
            <person name="Weiand M."/>
            <person name="Wilkinson J."/>
            <person name="Wilson A."/>
            <person name="Yadav S."/>
            <person name="Young G."/>
            <person name="Yu Q."/>
            <person name="Zembek L."/>
            <person name="Zhong D."/>
            <person name="Zimmer A."/>
            <person name="Zwirko Z."/>
            <person name="Jaffe D.B."/>
            <person name="Alvarez P."/>
            <person name="Brockman W."/>
            <person name="Butler J."/>
            <person name="Chin C."/>
            <person name="Gnerre S."/>
            <person name="Grabherr M."/>
            <person name="Kleber M."/>
            <person name="Mauceli E."/>
            <person name="MacCallum I."/>
        </authorList>
    </citation>
    <scope>NUCLEOTIDE SEQUENCE [LARGE SCALE GENOMIC DNA]</scope>
    <source>
        <strain evidence="4">Tucson 15010-1051.87</strain>
    </source>
</reference>
<feature type="region of interest" description="Disordered" evidence="1">
    <location>
        <begin position="147"/>
        <end position="166"/>
    </location>
</feature>
<dbReference type="Proteomes" id="UP000008792">
    <property type="component" value="Unassembled WGS sequence"/>
</dbReference>
<keyword evidence="2" id="KW-0812">Transmembrane</keyword>
<dbReference type="AlphaFoldDB" id="B4LSA5"/>
<dbReference type="KEGG" id="dvi:6628742"/>
<proteinExistence type="predicted"/>
<gene>
    <name evidence="3" type="primary">Dvir\GJ16216</name>
    <name evidence="3" type="ORF">Dvir_GJ16216</name>
</gene>
<dbReference type="OrthoDB" id="7847522at2759"/>
<keyword evidence="2" id="KW-1133">Transmembrane helix</keyword>
<keyword evidence="4" id="KW-1185">Reference proteome</keyword>
<organism evidence="3 4">
    <name type="scientific">Drosophila virilis</name>
    <name type="common">Fruit fly</name>
    <dbReference type="NCBI Taxonomy" id="7244"/>
    <lineage>
        <taxon>Eukaryota</taxon>
        <taxon>Metazoa</taxon>
        <taxon>Ecdysozoa</taxon>
        <taxon>Arthropoda</taxon>
        <taxon>Hexapoda</taxon>
        <taxon>Insecta</taxon>
        <taxon>Pterygota</taxon>
        <taxon>Neoptera</taxon>
        <taxon>Endopterygota</taxon>
        <taxon>Diptera</taxon>
        <taxon>Brachycera</taxon>
        <taxon>Muscomorpha</taxon>
        <taxon>Ephydroidea</taxon>
        <taxon>Drosophilidae</taxon>
        <taxon>Drosophila</taxon>
    </lineage>
</organism>
<name>B4LSA5_DROVI</name>
<evidence type="ECO:0000313" key="4">
    <source>
        <dbReference type="Proteomes" id="UP000008792"/>
    </source>
</evidence>